<name>A0ABQ9IL84_9NEOP</name>
<reference evidence="2 3" key="1">
    <citation type="submission" date="2023-02" db="EMBL/GenBank/DDBJ databases">
        <title>LHISI_Scaffold_Assembly.</title>
        <authorList>
            <person name="Stuart O.P."/>
            <person name="Cleave R."/>
            <person name="Magrath M.J.L."/>
            <person name="Mikheyev A.S."/>
        </authorList>
    </citation>
    <scope>NUCLEOTIDE SEQUENCE [LARGE SCALE GENOMIC DNA]</scope>
    <source>
        <strain evidence="2">Daus_M_001</strain>
        <tissue evidence="2">Leg muscle</tissue>
    </source>
</reference>
<sequence>MHENSSVMNIDHREQGIFTADRNDCGAPKRRRTPELEEAVHHHVGQCPSASTRTIVRAMGVAASIVWELLQEKQLHPYHLQRVQSLGPADFAPRVDFCTWFLHRCTTSQFPRRVLFADECKFTRNSVFDSRNSHVWVDENPTITHVQGFQHRFPINVWAFWTAMCKIPDLKWSAHPHEDTSARLQRHEASCDEGGDGDKGGRGMSISEGLERRRLFGVLIGGHQCQRFDWLELVAPHRIASLSNENHFTHISDADIHTRIADIPNITSVETGWFKPVAPSPTKAILAARDETQTYVCGKDAFYHECPQFAPKGFGGGLYPGKWDRPPWELRIQGQEARERYRRHEHARLVPHRSYAQGVQCFPRNAVLCKLDLYSRTRGRQLQLVATHVNYPSTRNSFDALFVIRAWLAERRGETVFFRRIQRA</sequence>
<gene>
    <name evidence="2" type="ORF">PR048_002785</name>
</gene>
<feature type="region of interest" description="Disordered" evidence="1">
    <location>
        <begin position="183"/>
        <end position="204"/>
    </location>
</feature>
<dbReference type="PANTHER" id="PTHR47326">
    <property type="entry name" value="TRANSPOSABLE ELEMENT TC3 TRANSPOSASE-LIKE PROTEIN"/>
    <property type="match status" value="1"/>
</dbReference>
<dbReference type="EMBL" id="JARBHB010000001">
    <property type="protein sequence ID" value="KAJ8897439.1"/>
    <property type="molecule type" value="Genomic_DNA"/>
</dbReference>
<dbReference type="Proteomes" id="UP001159363">
    <property type="component" value="Chromosome 1"/>
</dbReference>
<proteinExistence type="predicted"/>
<organism evidence="2 3">
    <name type="scientific">Dryococelus australis</name>
    <dbReference type="NCBI Taxonomy" id="614101"/>
    <lineage>
        <taxon>Eukaryota</taxon>
        <taxon>Metazoa</taxon>
        <taxon>Ecdysozoa</taxon>
        <taxon>Arthropoda</taxon>
        <taxon>Hexapoda</taxon>
        <taxon>Insecta</taxon>
        <taxon>Pterygota</taxon>
        <taxon>Neoptera</taxon>
        <taxon>Polyneoptera</taxon>
        <taxon>Phasmatodea</taxon>
        <taxon>Verophasmatodea</taxon>
        <taxon>Anareolatae</taxon>
        <taxon>Phasmatidae</taxon>
        <taxon>Eurycanthinae</taxon>
        <taxon>Dryococelus</taxon>
    </lineage>
</organism>
<evidence type="ECO:0008006" key="4">
    <source>
        <dbReference type="Google" id="ProtNLM"/>
    </source>
</evidence>
<evidence type="ECO:0000256" key="1">
    <source>
        <dbReference type="SAM" id="MobiDB-lite"/>
    </source>
</evidence>
<evidence type="ECO:0000313" key="3">
    <source>
        <dbReference type="Proteomes" id="UP001159363"/>
    </source>
</evidence>
<dbReference type="InterPro" id="IPR036397">
    <property type="entry name" value="RNaseH_sf"/>
</dbReference>
<dbReference type="PANTHER" id="PTHR47326:SF1">
    <property type="entry name" value="HTH PSQ-TYPE DOMAIN-CONTAINING PROTEIN"/>
    <property type="match status" value="1"/>
</dbReference>
<accession>A0ABQ9IL84</accession>
<dbReference type="Gene3D" id="3.30.420.10">
    <property type="entry name" value="Ribonuclease H-like superfamily/Ribonuclease H"/>
    <property type="match status" value="1"/>
</dbReference>
<keyword evidence="3" id="KW-1185">Reference proteome</keyword>
<evidence type="ECO:0000313" key="2">
    <source>
        <dbReference type="EMBL" id="KAJ8897439.1"/>
    </source>
</evidence>
<protein>
    <recommendedName>
        <fullName evidence="4">Transposase</fullName>
    </recommendedName>
</protein>
<comment type="caution">
    <text evidence="2">The sequence shown here is derived from an EMBL/GenBank/DDBJ whole genome shotgun (WGS) entry which is preliminary data.</text>
</comment>
<feature type="compositionally biased region" description="Basic and acidic residues" evidence="1">
    <location>
        <begin position="183"/>
        <end position="201"/>
    </location>
</feature>